<feature type="compositionally biased region" description="Polar residues" evidence="1">
    <location>
        <begin position="40"/>
        <end position="63"/>
    </location>
</feature>
<dbReference type="STRING" id="103827.A0A0N5DAS6"/>
<accession>A0A0N5DAS6</accession>
<proteinExistence type="predicted"/>
<dbReference type="OrthoDB" id="6247875at2759"/>
<gene>
    <name evidence="2" type="ORF">TCLT_LOCUS10272</name>
</gene>
<reference evidence="4" key="1">
    <citation type="submission" date="2017-02" db="UniProtKB">
        <authorList>
            <consortium name="WormBaseParasite"/>
        </authorList>
    </citation>
    <scope>IDENTIFICATION</scope>
</reference>
<sequence>MCDIFHFPTSLSESLQALRDNPNLVYHPQRKKAPKPSMKSDLSNGSSDVSPATPISNGRATPSALSAVKNNKLSGGSCINGNLLCAQVPSRTLATPPSGTVILTQAVNARTPQHTSSRNQLSPLVQQTNSNANPSVTMQQMLDLYYTSLCEPAFPEPGEKSTLASPQHYLDQYHLLHQQAVVKQQYGNQSFSTA</sequence>
<dbReference type="Proteomes" id="UP000276776">
    <property type="component" value="Unassembled WGS sequence"/>
</dbReference>
<evidence type="ECO:0000256" key="1">
    <source>
        <dbReference type="SAM" id="MobiDB-lite"/>
    </source>
</evidence>
<dbReference type="AlphaFoldDB" id="A0A0N5DAS6"/>
<dbReference type="EMBL" id="UYYF01005039">
    <property type="protein sequence ID" value="VDN07956.1"/>
    <property type="molecule type" value="Genomic_DNA"/>
</dbReference>
<dbReference type="WBParaSite" id="TCLT_0001028301-mRNA-1">
    <property type="protein sequence ID" value="TCLT_0001028301-mRNA-1"/>
    <property type="gene ID" value="TCLT_0001028301"/>
</dbReference>
<dbReference type="OMA" id="VHNFEKH"/>
<reference evidence="2 3" key="2">
    <citation type="submission" date="2018-11" db="EMBL/GenBank/DDBJ databases">
        <authorList>
            <consortium name="Pathogen Informatics"/>
        </authorList>
    </citation>
    <scope>NUCLEOTIDE SEQUENCE [LARGE SCALE GENOMIC DNA]</scope>
</reference>
<keyword evidence="3" id="KW-1185">Reference proteome</keyword>
<protein>
    <submittedName>
        <fullName evidence="4">Protein Smaug</fullName>
    </submittedName>
</protein>
<organism evidence="4">
    <name type="scientific">Thelazia callipaeda</name>
    <name type="common">Oriental eyeworm</name>
    <name type="synonym">Parasitic nematode</name>
    <dbReference type="NCBI Taxonomy" id="103827"/>
    <lineage>
        <taxon>Eukaryota</taxon>
        <taxon>Metazoa</taxon>
        <taxon>Ecdysozoa</taxon>
        <taxon>Nematoda</taxon>
        <taxon>Chromadorea</taxon>
        <taxon>Rhabditida</taxon>
        <taxon>Spirurina</taxon>
        <taxon>Spiruromorpha</taxon>
        <taxon>Thelazioidea</taxon>
        <taxon>Thelaziidae</taxon>
        <taxon>Thelazia</taxon>
    </lineage>
</organism>
<feature type="region of interest" description="Disordered" evidence="1">
    <location>
        <begin position="25"/>
        <end position="63"/>
    </location>
</feature>
<evidence type="ECO:0000313" key="4">
    <source>
        <dbReference type="WBParaSite" id="TCLT_0001028301-mRNA-1"/>
    </source>
</evidence>
<evidence type="ECO:0000313" key="3">
    <source>
        <dbReference type="Proteomes" id="UP000276776"/>
    </source>
</evidence>
<name>A0A0N5DAS6_THECL</name>
<evidence type="ECO:0000313" key="2">
    <source>
        <dbReference type="EMBL" id="VDN07956.1"/>
    </source>
</evidence>